<gene>
    <name evidence="1" type="ORF">FYJ50_07130</name>
</gene>
<dbReference type="Proteomes" id="UP000470082">
    <property type="component" value="Unassembled WGS sequence"/>
</dbReference>
<dbReference type="EMBL" id="VUMM01000014">
    <property type="protein sequence ID" value="MSS01869.1"/>
    <property type="molecule type" value="Genomic_DNA"/>
</dbReference>
<name>A0A7X2N3N2_9FIRM</name>
<accession>A0A7X2N3N2</accession>
<keyword evidence="2" id="KW-1185">Reference proteome</keyword>
<sequence>MGTHTYEWVIDKEATTTSTGLKHLECKVCKKALPSEVISKVSENTTTKTKKKIHKCRKSHSFNNVAFNVCCIWNGHCSDPF</sequence>
<reference evidence="1 2" key="1">
    <citation type="submission" date="2019-08" db="EMBL/GenBank/DDBJ databases">
        <title>In-depth cultivation of the pig gut microbiome towards novel bacterial diversity and tailored functional studies.</title>
        <authorList>
            <person name="Wylensek D."/>
            <person name="Hitch T.C.A."/>
            <person name="Clavel T."/>
        </authorList>
    </citation>
    <scope>NUCLEOTIDE SEQUENCE [LARGE SCALE GENOMIC DNA]</scope>
    <source>
        <strain evidence="1 2">LKV-178-WT-2G</strain>
    </source>
</reference>
<protein>
    <submittedName>
        <fullName evidence="1">Uncharacterized protein</fullName>
    </submittedName>
</protein>
<dbReference type="RefSeq" id="WP_154460548.1">
    <property type="nucleotide sequence ID" value="NZ_VUMM01000014.1"/>
</dbReference>
<dbReference type="AlphaFoldDB" id="A0A7X2N3N2"/>
<comment type="caution">
    <text evidence="1">The sequence shown here is derived from an EMBL/GenBank/DDBJ whole genome shotgun (WGS) entry which is preliminary data.</text>
</comment>
<organism evidence="1 2">
    <name type="scientific">Floccifex porci</name>
    <dbReference type="NCBI Taxonomy" id="2606629"/>
    <lineage>
        <taxon>Bacteria</taxon>
        <taxon>Bacillati</taxon>
        <taxon>Bacillota</taxon>
        <taxon>Erysipelotrichia</taxon>
        <taxon>Erysipelotrichales</taxon>
        <taxon>Erysipelotrichaceae</taxon>
        <taxon>Floccifex</taxon>
    </lineage>
</organism>
<evidence type="ECO:0000313" key="1">
    <source>
        <dbReference type="EMBL" id="MSS01869.1"/>
    </source>
</evidence>
<proteinExistence type="predicted"/>
<evidence type="ECO:0000313" key="2">
    <source>
        <dbReference type="Proteomes" id="UP000470082"/>
    </source>
</evidence>